<comment type="caution">
    <text evidence="2">The sequence shown here is derived from an EMBL/GenBank/DDBJ whole genome shotgun (WGS) entry which is preliminary data.</text>
</comment>
<evidence type="ECO:0000313" key="3">
    <source>
        <dbReference type="Proteomes" id="UP001527882"/>
    </source>
</evidence>
<proteinExistence type="predicted"/>
<dbReference type="Proteomes" id="UP001527882">
    <property type="component" value="Unassembled WGS sequence"/>
</dbReference>
<reference evidence="2 3" key="1">
    <citation type="submission" date="2022-12" db="EMBL/GenBank/DDBJ databases">
        <title>Draft genome sequence of Paenibacillus sp. dW9.</title>
        <authorList>
            <person name="Choi E.-W."/>
            <person name="Kim D.-U."/>
        </authorList>
    </citation>
    <scope>NUCLEOTIDE SEQUENCE [LARGE SCALE GENOMIC DNA]</scope>
    <source>
        <strain evidence="3">dW9</strain>
    </source>
</reference>
<dbReference type="RefSeq" id="WP_269880832.1">
    <property type="nucleotide sequence ID" value="NZ_JAQAGZ010000004.1"/>
</dbReference>
<dbReference type="EMBL" id="JAQAGZ010000004">
    <property type="protein sequence ID" value="MCZ8512409.1"/>
    <property type="molecule type" value="Genomic_DNA"/>
</dbReference>
<feature type="compositionally biased region" description="Basic and acidic residues" evidence="1">
    <location>
        <begin position="14"/>
        <end position="24"/>
    </location>
</feature>
<name>A0ABT4Q6A7_9BACL</name>
<accession>A0ABT4Q6A7</accession>
<sequence>MANKAETETQVESSLKEVTLKDSQKGTHRIFTREGIAEFNDGIANVSDLIEKELKATGQIK</sequence>
<gene>
    <name evidence="2" type="ORF">O9H85_08175</name>
</gene>
<evidence type="ECO:0000256" key="1">
    <source>
        <dbReference type="SAM" id="MobiDB-lite"/>
    </source>
</evidence>
<evidence type="ECO:0000313" key="2">
    <source>
        <dbReference type="EMBL" id="MCZ8512409.1"/>
    </source>
</evidence>
<keyword evidence="3" id="KW-1185">Reference proteome</keyword>
<protein>
    <submittedName>
        <fullName evidence="2">Uncharacterized protein</fullName>
    </submittedName>
</protein>
<feature type="region of interest" description="Disordered" evidence="1">
    <location>
        <begin position="1"/>
        <end position="24"/>
    </location>
</feature>
<organism evidence="2 3">
    <name type="scientific">Paenibacillus gyeongsangnamensis</name>
    <dbReference type="NCBI Taxonomy" id="3388067"/>
    <lineage>
        <taxon>Bacteria</taxon>
        <taxon>Bacillati</taxon>
        <taxon>Bacillota</taxon>
        <taxon>Bacilli</taxon>
        <taxon>Bacillales</taxon>
        <taxon>Paenibacillaceae</taxon>
        <taxon>Paenibacillus</taxon>
    </lineage>
</organism>